<comment type="caution">
    <text evidence="1">The sequence shown here is derived from an EMBL/GenBank/DDBJ whole genome shotgun (WGS) entry which is preliminary data.</text>
</comment>
<gene>
    <name evidence="1" type="ORF">KDK_41110</name>
</gene>
<accession>A0A402AMB3</accession>
<organism evidence="1 2">
    <name type="scientific">Dictyobacter kobayashii</name>
    <dbReference type="NCBI Taxonomy" id="2014872"/>
    <lineage>
        <taxon>Bacteria</taxon>
        <taxon>Bacillati</taxon>
        <taxon>Chloroflexota</taxon>
        <taxon>Ktedonobacteria</taxon>
        <taxon>Ktedonobacterales</taxon>
        <taxon>Dictyobacteraceae</taxon>
        <taxon>Dictyobacter</taxon>
    </lineage>
</organism>
<dbReference type="RefSeq" id="WP_126552008.1">
    <property type="nucleotide sequence ID" value="NZ_BIFS01000001.1"/>
</dbReference>
<evidence type="ECO:0000313" key="1">
    <source>
        <dbReference type="EMBL" id="GCE20311.1"/>
    </source>
</evidence>
<dbReference type="Proteomes" id="UP000287188">
    <property type="component" value="Unassembled WGS sequence"/>
</dbReference>
<keyword evidence="2" id="KW-1185">Reference proteome</keyword>
<evidence type="ECO:0000313" key="2">
    <source>
        <dbReference type="Proteomes" id="UP000287188"/>
    </source>
</evidence>
<dbReference type="AlphaFoldDB" id="A0A402AMB3"/>
<proteinExistence type="predicted"/>
<name>A0A402AMB3_9CHLR</name>
<sequence>MTAKKNADIQLSPEEMSQVESIHTQYPTIATQLHESKDQTQIEAALKDIFALSEAAQIALIKSLAKTNRAEAADVLAGINAVSPQKEVRKEARRGLLRLGGSKVTPHWTAPIIHAPAVQMNVANPPRFWQGFATQSREQGEVQISLCWEQGYDYGEARIITLVLDFWNDGIKDFFSESGTKRHIEEHIREIHKLATEVDLIPCSLAEAKHMIEEALDVNAWHQTQPHAEYRSQLPTLNKLIFQAVEADAVSERTFVTPEMEPQEVVVNFIGAWSFGDYGLAYDLLTTNSPVRDNLTRDEWIQQHRAWFDEAHPTRMELNFAHEREQKQSAIWLPGSATSHRPPASKELELGWSLELLETPLSGTLKEMPMGTAVNKETGRHWFWNNYTLIRENNAWRIQQIKDEIVALQALSVNDLQKRIKEYEDAIEKGVKQQENNPEAFVEEMSWRLGQLLNFQDALLTQLPLDYNANEDAYSYAVLTGNPERMMVYLERLIQRFPQNRADTLRRLGATLAELAFRFDLPEFKERHQHLDLIRKPNDEKHTENK</sequence>
<dbReference type="OrthoDB" id="137282at2"/>
<dbReference type="EMBL" id="BIFS01000001">
    <property type="protein sequence ID" value="GCE20311.1"/>
    <property type="molecule type" value="Genomic_DNA"/>
</dbReference>
<protein>
    <submittedName>
        <fullName evidence="1">Uncharacterized protein</fullName>
    </submittedName>
</protein>
<reference evidence="2" key="1">
    <citation type="submission" date="2018-12" db="EMBL/GenBank/DDBJ databases">
        <title>Tengunoibacter tsumagoiensis gen. nov., sp. nov., Dictyobacter kobayashii sp. nov., D. alpinus sp. nov., and D. joshuensis sp. nov. and description of Dictyobacteraceae fam. nov. within the order Ktedonobacterales isolated from Tengu-no-mugimeshi.</title>
        <authorList>
            <person name="Wang C.M."/>
            <person name="Zheng Y."/>
            <person name="Sakai Y."/>
            <person name="Toyoda A."/>
            <person name="Minakuchi Y."/>
            <person name="Abe K."/>
            <person name="Yokota A."/>
            <person name="Yabe S."/>
        </authorList>
    </citation>
    <scope>NUCLEOTIDE SEQUENCE [LARGE SCALE GENOMIC DNA]</scope>
    <source>
        <strain evidence="2">Uno11</strain>
    </source>
</reference>